<organism evidence="2">
    <name type="scientific">Calcidiscus leptoporus</name>
    <dbReference type="NCBI Taxonomy" id="127549"/>
    <lineage>
        <taxon>Eukaryota</taxon>
        <taxon>Haptista</taxon>
        <taxon>Haptophyta</taxon>
        <taxon>Prymnesiophyceae</taxon>
        <taxon>Coccolithales</taxon>
        <taxon>Calcidiscaceae</taxon>
        <taxon>Calcidiscus</taxon>
    </lineage>
</organism>
<dbReference type="Pfam" id="PF04488">
    <property type="entry name" value="Gly_transf_sug"/>
    <property type="match status" value="1"/>
</dbReference>
<dbReference type="InterPro" id="IPR029044">
    <property type="entry name" value="Nucleotide-diphossugar_trans"/>
</dbReference>
<dbReference type="EMBL" id="HBER01049763">
    <property type="protein sequence ID" value="CAD8549650.1"/>
    <property type="molecule type" value="Transcribed_RNA"/>
</dbReference>
<dbReference type="PANTHER" id="PTHR32385">
    <property type="entry name" value="MANNOSYL PHOSPHORYLINOSITOL CERAMIDE SYNTHASE"/>
    <property type="match status" value="1"/>
</dbReference>
<dbReference type="InterPro" id="IPR051706">
    <property type="entry name" value="Glycosyltransferase_domain"/>
</dbReference>
<reference evidence="2" key="1">
    <citation type="submission" date="2021-01" db="EMBL/GenBank/DDBJ databases">
        <authorList>
            <person name="Corre E."/>
            <person name="Pelletier E."/>
            <person name="Niang G."/>
            <person name="Scheremetjew M."/>
            <person name="Finn R."/>
            <person name="Kale V."/>
            <person name="Holt S."/>
            <person name="Cochrane G."/>
            <person name="Meng A."/>
            <person name="Brown T."/>
            <person name="Cohen L."/>
        </authorList>
    </citation>
    <scope>NUCLEOTIDE SEQUENCE</scope>
    <source>
        <strain evidence="2">RCC1130</strain>
    </source>
</reference>
<evidence type="ECO:0000256" key="1">
    <source>
        <dbReference type="ARBA" id="ARBA00022679"/>
    </source>
</evidence>
<dbReference type="SUPFAM" id="SSF53448">
    <property type="entry name" value="Nucleotide-diphospho-sugar transferases"/>
    <property type="match status" value="1"/>
</dbReference>
<sequence length="338" mass="38576">MRREAVVAQFGPLPTHARSSRSRRRRSLLTRQWRVVCACLLLALLLLHMCAHEMLAHDLHEHRAENGRGGRSGIDLAPVEAQFPVELDVVYPHCDESYWSSSVTQQPGWMERMRARWVDSLEKRPRDSDGLPLIPPLLHQTWKDSAPPKVLFAERWRRAVQDANVGWEYHLWTDAENRQLIAQSYPRLLHTYDSYPSAIQRADAARYVLAYHYGGVYLDMDVECYRPLAPLLANASLVLSYKAGSNFSRGVSNSIFASAPHHPFWLAVFDVLLNRSLTPLTSHRDVLYSTGPAVLREAIRRLLHLAPSMLITAGMLGSLRSEVRRLALVVKRLRPRRA</sequence>
<dbReference type="GO" id="GO:0016020">
    <property type="term" value="C:membrane"/>
    <property type="evidence" value="ECO:0007669"/>
    <property type="project" value="GOC"/>
</dbReference>
<dbReference type="PANTHER" id="PTHR32385:SF15">
    <property type="entry name" value="INOSITOL PHOSPHOCERAMIDE MANNOSYLTRANSFERASE 1"/>
    <property type="match status" value="1"/>
</dbReference>
<dbReference type="Gene3D" id="3.90.550.20">
    <property type="match status" value="1"/>
</dbReference>
<protein>
    <submittedName>
        <fullName evidence="2">Uncharacterized protein</fullName>
    </submittedName>
</protein>
<proteinExistence type="predicted"/>
<gene>
    <name evidence="2" type="ORF">CLEP1334_LOCUS24940</name>
</gene>
<dbReference type="GO" id="GO:0000030">
    <property type="term" value="F:mannosyltransferase activity"/>
    <property type="evidence" value="ECO:0007669"/>
    <property type="project" value="TreeGrafter"/>
</dbReference>
<keyword evidence="1" id="KW-0808">Transferase</keyword>
<evidence type="ECO:0000313" key="2">
    <source>
        <dbReference type="EMBL" id="CAD8549650.1"/>
    </source>
</evidence>
<dbReference type="AlphaFoldDB" id="A0A7S0P4S5"/>
<dbReference type="GO" id="GO:0051999">
    <property type="term" value="P:mannosyl-inositol phosphorylceramide biosynthetic process"/>
    <property type="evidence" value="ECO:0007669"/>
    <property type="project" value="TreeGrafter"/>
</dbReference>
<name>A0A7S0P4S5_9EUKA</name>
<accession>A0A7S0P4S5</accession>
<dbReference type="InterPro" id="IPR007577">
    <property type="entry name" value="GlycoTrfase_DXD_sugar-bd_CS"/>
</dbReference>